<evidence type="ECO:0000313" key="4">
    <source>
        <dbReference type="Proteomes" id="UP000095342"/>
    </source>
</evidence>
<gene>
    <name evidence="3" type="ORF">BJI67_16215</name>
</gene>
<evidence type="ECO:0000256" key="1">
    <source>
        <dbReference type="SAM" id="Phobius"/>
    </source>
</evidence>
<feature type="chain" id="PRO_5009109894" description="Conjugal transfer protein TrbC" evidence="2">
    <location>
        <begin position="34"/>
        <end position="130"/>
    </location>
</feature>
<dbReference type="EMBL" id="CP017449">
    <property type="protein sequence ID" value="AOV18783.1"/>
    <property type="molecule type" value="Genomic_DNA"/>
</dbReference>
<feature type="transmembrane region" description="Helical" evidence="1">
    <location>
        <begin position="70"/>
        <end position="90"/>
    </location>
</feature>
<feature type="signal peptide" evidence="2">
    <location>
        <begin position="1"/>
        <end position="33"/>
    </location>
</feature>
<keyword evidence="2" id="KW-0732">Signal</keyword>
<sequence>MKLRNTVMKYSRKAKVMAGAVALNLTMVAVASAQSLSAYTGGAGTCSTTGGTATDPFTGLLCLLEDWTTSSLAVALAVIALVIGVVVGLSRSTFAPALVGLGVAVVFMVGPNVISYVVTGAQLVPHLVGA</sequence>
<keyword evidence="3" id="KW-0614">Plasmid</keyword>
<evidence type="ECO:0000313" key="3">
    <source>
        <dbReference type="EMBL" id="AOV18783.1"/>
    </source>
</evidence>
<dbReference type="KEGG" id="aaeo:BJI67_16215"/>
<geneLocation type="plasmid" evidence="4">
    <name>papv6</name>
</geneLocation>
<evidence type="ECO:0000256" key="2">
    <source>
        <dbReference type="SAM" id="SignalP"/>
    </source>
</evidence>
<dbReference type="Proteomes" id="UP000095342">
    <property type="component" value="Plasmid pAPV6"/>
</dbReference>
<name>A0A1D8KCU9_9GAMM</name>
<feature type="transmembrane region" description="Helical" evidence="1">
    <location>
        <begin position="97"/>
        <end position="118"/>
    </location>
</feature>
<keyword evidence="4" id="KW-1185">Reference proteome</keyword>
<keyword evidence="1" id="KW-0472">Membrane</keyword>
<proteinExistence type="predicted"/>
<evidence type="ECO:0008006" key="5">
    <source>
        <dbReference type="Google" id="ProtNLM"/>
    </source>
</evidence>
<dbReference type="RefSeq" id="WP_070074306.1">
    <property type="nucleotide sequence ID" value="NZ_CP017449.1"/>
</dbReference>
<reference evidence="3 4" key="1">
    <citation type="submission" date="2016-09" db="EMBL/GenBank/DDBJ databases">
        <title>Acidihalobacter prosperus V6 (DSM14174).</title>
        <authorList>
            <person name="Khaleque H.N."/>
            <person name="Ramsay J.P."/>
            <person name="Murphy R.J.T."/>
            <person name="Kaksonen A.H."/>
            <person name="Boxall N.J."/>
            <person name="Watkin E.L.J."/>
        </authorList>
    </citation>
    <scope>NUCLEOTIDE SEQUENCE [LARGE SCALE GENOMIC DNA]</scope>
    <source>
        <strain evidence="3 4">V6</strain>
        <plasmid evidence="4">papv6</plasmid>
    </source>
</reference>
<protein>
    <recommendedName>
        <fullName evidence="5">Conjugal transfer protein TrbC</fullName>
    </recommendedName>
</protein>
<organism evidence="3 4">
    <name type="scientific">Acidihalobacter aeolianus</name>
    <dbReference type="NCBI Taxonomy" id="2792603"/>
    <lineage>
        <taxon>Bacteria</taxon>
        <taxon>Pseudomonadati</taxon>
        <taxon>Pseudomonadota</taxon>
        <taxon>Gammaproteobacteria</taxon>
        <taxon>Chromatiales</taxon>
        <taxon>Ectothiorhodospiraceae</taxon>
        <taxon>Acidihalobacter</taxon>
    </lineage>
</organism>
<dbReference type="AlphaFoldDB" id="A0A1D8KCU9"/>
<accession>A0A1D8KCU9</accession>
<keyword evidence="1" id="KW-0812">Transmembrane</keyword>
<keyword evidence="1" id="KW-1133">Transmembrane helix</keyword>